<evidence type="ECO:0000313" key="2">
    <source>
        <dbReference type="EMBL" id="SPD13726.1"/>
    </source>
</evidence>
<feature type="compositionally biased region" description="Polar residues" evidence="1">
    <location>
        <begin position="85"/>
        <end position="109"/>
    </location>
</feature>
<dbReference type="EMBL" id="OIVN01003811">
    <property type="protein sequence ID" value="SPD13726.1"/>
    <property type="molecule type" value="Genomic_DNA"/>
</dbReference>
<gene>
    <name evidence="2" type="ORF">FSB_LOCUS41608</name>
</gene>
<evidence type="ECO:0000256" key="1">
    <source>
        <dbReference type="SAM" id="MobiDB-lite"/>
    </source>
</evidence>
<organism evidence="2">
    <name type="scientific">Fagus sylvatica</name>
    <name type="common">Beechnut</name>
    <dbReference type="NCBI Taxonomy" id="28930"/>
    <lineage>
        <taxon>Eukaryota</taxon>
        <taxon>Viridiplantae</taxon>
        <taxon>Streptophyta</taxon>
        <taxon>Embryophyta</taxon>
        <taxon>Tracheophyta</taxon>
        <taxon>Spermatophyta</taxon>
        <taxon>Magnoliopsida</taxon>
        <taxon>eudicotyledons</taxon>
        <taxon>Gunneridae</taxon>
        <taxon>Pentapetalae</taxon>
        <taxon>rosids</taxon>
        <taxon>fabids</taxon>
        <taxon>Fagales</taxon>
        <taxon>Fagaceae</taxon>
        <taxon>Fagus</taxon>
    </lineage>
</organism>
<proteinExistence type="predicted"/>
<reference evidence="2" key="1">
    <citation type="submission" date="2018-02" db="EMBL/GenBank/DDBJ databases">
        <authorList>
            <person name="Cohen D.B."/>
            <person name="Kent A.D."/>
        </authorList>
    </citation>
    <scope>NUCLEOTIDE SEQUENCE</scope>
</reference>
<accession>A0A2N9HHG6</accession>
<name>A0A2N9HHG6_FAGSY</name>
<protein>
    <submittedName>
        <fullName evidence="2">Uncharacterized protein</fullName>
    </submittedName>
</protein>
<feature type="region of interest" description="Disordered" evidence="1">
    <location>
        <begin position="82"/>
        <end position="110"/>
    </location>
</feature>
<dbReference type="AlphaFoldDB" id="A0A2N9HHG6"/>
<sequence length="184" mass="20608">MMEMIAKAKTIASEAMEASTCLSKTSKMIKRPIEWDQVNLIVKNLLPVYNNRLFFFPIMTFEQLCDSGIKIEDAINNGHLDCNEGNPQQKKTFGVTNGSSKPSNSTNVSAVYPPYNAANQTPKPKRKFSNLGASLSRVLEHLSKKGHLKPLDSTPIPDPILSNWNMNEYYAYHQKSGHKTDSCQ</sequence>